<sequence length="68" mass="7979">MKSMSRKALRLASEYSNRQYKVSRKIVNGLGIVHKPRWRQFTITSRRYRKFMYGQLGPIGINAGGYKQ</sequence>
<accession>C2ERS9</accession>
<evidence type="ECO:0000313" key="2">
    <source>
        <dbReference type="Proteomes" id="UP000004483"/>
    </source>
</evidence>
<proteinExistence type="predicted"/>
<dbReference type="EMBL" id="ACGV01000011">
    <property type="protein sequence ID" value="EEJ41414.1"/>
    <property type="molecule type" value="Genomic_DNA"/>
</dbReference>
<protein>
    <submittedName>
        <fullName evidence="1">Uncharacterized protein</fullName>
    </submittedName>
</protein>
<organism evidence="1 2">
    <name type="scientific">Limosilactobacillus vaginalis DSM 5837 = ATCC 49540</name>
    <dbReference type="NCBI Taxonomy" id="1423814"/>
    <lineage>
        <taxon>Bacteria</taxon>
        <taxon>Bacillati</taxon>
        <taxon>Bacillota</taxon>
        <taxon>Bacilli</taxon>
        <taxon>Lactobacillales</taxon>
        <taxon>Lactobacillaceae</taxon>
        <taxon>Limosilactobacillus</taxon>
    </lineage>
</organism>
<dbReference type="Proteomes" id="UP000004483">
    <property type="component" value="Unassembled WGS sequence"/>
</dbReference>
<dbReference type="HOGENOM" id="CLU_2788760_0_0_9"/>
<reference evidence="1 2" key="1">
    <citation type="submission" date="2009-01" db="EMBL/GenBank/DDBJ databases">
        <authorList>
            <person name="Qin X."/>
            <person name="Bachman B."/>
            <person name="Battles P."/>
            <person name="Bell A."/>
            <person name="Bess C."/>
            <person name="Bickham C."/>
            <person name="Chaboub L."/>
            <person name="Chen D."/>
            <person name="Coyle M."/>
            <person name="Deiros D.R."/>
            <person name="Dinh H."/>
            <person name="Forbes L."/>
            <person name="Fowler G."/>
            <person name="Francisco L."/>
            <person name="Fu Q."/>
            <person name="Gubbala S."/>
            <person name="Hale W."/>
            <person name="Han Y."/>
            <person name="Hemphill L."/>
            <person name="Highlander S.K."/>
            <person name="Hirani K."/>
            <person name="Hogues M."/>
            <person name="Jackson L."/>
            <person name="Jakkamsetti A."/>
            <person name="Javaid M."/>
            <person name="Jiang H."/>
            <person name="Korchina V."/>
            <person name="Kovar C."/>
            <person name="Lara F."/>
            <person name="Lee S."/>
            <person name="Mata R."/>
            <person name="Mathew T."/>
            <person name="Moen C."/>
            <person name="Morales K."/>
            <person name="Munidasa M."/>
            <person name="Nazareth L."/>
            <person name="Ngo R."/>
            <person name="Nguyen L."/>
            <person name="Okwuonu G."/>
            <person name="Ongeri F."/>
            <person name="Patil S."/>
            <person name="Petrosino J."/>
            <person name="Pham C."/>
            <person name="Pham P."/>
            <person name="Pu L.-L."/>
            <person name="Puazo M."/>
            <person name="Raj R."/>
            <person name="Reid J."/>
            <person name="Rouhana J."/>
            <person name="Saada N."/>
            <person name="Shang Y."/>
            <person name="Simmons D."/>
            <person name="Thornton R."/>
            <person name="Warren J."/>
            <person name="Weissenberger G."/>
            <person name="Zhang J."/>
            <person name="Zhang L."/>
            <person name="Zhou C."/>
            <person name="Zhu D."/>
            <person name="Muzny D."/>
            <person name="Worley K."/>
            <person name="Gibbs R."/>
        </authorList>
    </citation>
    <scope>NUCLEOTIDE SEQUENCE [LARGE SCALE GENOMIC DNA]</scope>
    <source>
        <strain evidence="1 2">ATCC 49540</strain>
    </source>
</reference>
<dbReference type="STRING" id="1423814.HMPREF0549_0165"/>
<name>C2ERS9_9LACO</name>
<dbReference type="AlphaFoldDB" id="C2ERS9"/>
<gene>
    <name evidence="1" type="ORF">HMPREF0549_0165</name>
</gene>
<evidence type="ECO:0000313" key="1">
    <source>
        <dbReference type="EMBL" id="EEJ41414.1"/>
    </source>
</evidence>
<comment type="caution">
    <text evidence="1">The sequence shown here is derived from an EMBL/GenBank/DDBJ whole genome shotgun (WGS) entry which is preliminary data.</text>
</comment>